<reference evidence="3 4" key="1">
    <citation type="submission" date="2022-04" db="EMBL/GenBank/DDBJ databases">
        <title>Halobacillus sp. isolated from saltern.</title>
        <authorList>
            <person name="Won M."/>
            <person name="Lee C.-M."/>
            <person name="Woen H.-Y."/>
            <person name="Kwon S.-W."/>
        </authorList>
    </citation>
    <scope>NUCLEOTIDE SEQUENCE [LARGE SCALE GENOMIC DNA]</scope>
    <source>
        <strain evidence="3 4">SSBR10-3</strain>
    </source>
</reference>
<organism evidence="3 4">
    <name type="scientific">Halobacillus salinarum</name>
    <dbReference type="NCBI Taxonomy" id="2932257"/>
    <lineage>
        <taxon>Bacteria</taxon>
        <taxon>Bacillati</taxon>
        <taxon>Bacillota</taxon>
        <taxon>Bacilli</taxon>
        <taxon>Bacillales</taxon>
        <taxon>Bacillaceae</taxon>
        <taxon>Halobacillus</taxon>
    </lineage>
</organism>
<gene>
    <name evidence="3" type="ORF">MUN89_03495</name>
</gene>
<accession>A0ABY4EKT1</accession>
<evidence type="ECO:0000256" key="1">
    <source>
        <dbReference type="SAM" id="Phobius"/>
    </source>
</evidence>
<keyword evidence="1" id="KW-0472">Membrane</keyword>
<evidence type="ECO:0000313" key="4">
    <source>
        <dbReference type="Proteomes" id="UP000831787"/>
    </source>
</evidence>
<feature type="transmembrane region" description="Helical" evidence="1">
    <location>
        <begin position="233"/>
        <end position="251"/>
    </location>
</feature>
<dbReference type="EMBL" id="CP095073">
    <property type="protein sequence ID" value="UOQ45030.1"/>
    <property type="molecule type" value="Genomic_DNA"/>
</dbReference>
<name>A0ABY4EKT1_9BACI</name>
<dbReference type="RefSeq" id="WP_244711449.1">
    <property type="nucleotide sequence ID" value="NZ_CP095073.1"/>
</dbReference>
<keyword evidence="1" id="KW-1133">Transmembrane helix</keyword>
<dbReference type="InterPro" id="IPR025646">
    <property type="entry name" value="DUF4350"/>
</dbReference>
<sequence>MRRNKRAWIGLSITLIAVILLGMALSYSKPKDYADYLSTSPAPSGVKAFFTYLQKEHETSRWRSTPDRLPKERQDLLLMIEPSYSLDEEAMEEYTQWMESGGTIWLASNSPTGFFGIKEKPVESTSFPVIKNEAGDTMNGDVPARTRLVTNDQDQVLYKDQSGVIALKRNVGKGALIVSLSPGWLTNREILKKDHLQLAGGMLNETNAQDLLFDEFIHGKERKLTFLKLYPKWLLALVFQAFLLGLLWIWMKGKRYGPVFNPREETVRFGDERLRALAAWYVKGGFYEESLSIQEDYVRSLMKDRWGISKTKSWKEVQSLMGDKLPEHKLKKWSHYTKFLDELSGESRVRSKSYLTASKQLEEVRKEVEENE</sequence>
<keyword evidence="4" id="KW-1185">Reference proteome</keyword>
<evidence type="ECO:0000313" key="3">
    <source>
        <dbReference type="EMBL" id="UOQ45030.1"/>
    </source>
</evidence>
<dbReference type="Pfam" id="PF14258">
    <property type="entry name" value="DUF4350"/>
    <property type="match status" value="1"/>
</dbReference>
<dbReference type="Proteomes" id="UP000831787">
    <property type="component" value="Chromosome"/>
</dbReference>
<keyword evidence="1" id="KW-0812">Transmembrane</keyword>
<evidence type="ECO:0000259" key="2">
    <source>
        <dbReference type="Pfam" id="PF14258"/>
    </source>
</evidence>
<feature type="domain" description="DUF4350" evidence="2">
    <location>
        <begin position="39"/>
        <end position="200"/>
    </location>
</feature>
<proteinExistence type="predicted"/>
<protein>
    <submittedName>
        <fullName evidence="3">DUF4350 domain-containing protein</fullName>
    </submittedName>
</protein>